<sequence length="82" mass="9359">MRTKLRIGLTRGQGKSDPSSLPLYETIFFSAVVWCFLVGYNSKGEESHMAFLPSNYHHPEECCGMCGWDVRFIQADDLRLLT</sequence>
<comment type="caution">
    <text evidence="2">The sequence shown here is derived from an EMBL/GenBank/DDBJ whole genome shotgun (WGS) entry which is preliminary data.</text>
</comment>
<proteinExistence type="predicted"/>
<dbReference type="Proteomes" id="UP000024635">
    <property type="component" value="Unassembled WGS sequence"/>
</dbReference>
<dbReference type="EMBL" id="JARK01000201">
    <property type="protein sequence ID" value="EYC40689.1"/>
    <property type="molecule type" value="Genomic_DNA"/>
</dbReference>
<organism evidence="2 3">
    <name type="scientific">Ancylostoma ceylanicum</name>
    <dbReference type="NCBI Taxonomy" id="53326"/>
    <lineage>
        <taxon>Eukaryota</taxon>
        <taxon>Metazoa</taxon>
        <taxon>Ecdysozoa</taxon>
        <taxon>Nematoda</taxon>
        <taxon>Chromadorea</taxon>
        <taxon>Rhabditida</taxon>
        <taxon>Rhabditina</taxon>
        <taxon>Rhabditomorpha</taxon>
        <taxon>Strongyloidea</taxon>
        <taxon>Ancylostomatidae</taxon>
        <taxon>Ancylostomatinae</taxon>
        <taxon>Ancylostoma</taxon>
    </lineage>
</organism>
<keyword evidence="1" id="KW-0812">Transmembrane</keyword>
<evidence type="ECO:0000256" key="1">
    <source>
        <dbReference type="SAM" id="Phobius"/>
    </source>
</evidence>
<keyword evidence="1" id="KW-1133">Transmembrane helix</keyword>
<accession>A0A016WLJ7</accession>
<dbReference type="AlphaFoldDB" id="A0A016WLJ7"/>
<name>A0A016WLJ7_9BILA</name>
<reference evidence="3" key="1">
    <citation type="journal article" date="2015" name="Nat. Genet.">
        <title>The genome and transcriptome of the zoonotic hookworm Ancylostoma ceylanicum identify infection-specific gene families.</title>
        <authorList>
            <person name="Schwarz E.M."/>
            <person name="Hu Y."/>
            <person name="Antoshechkin I."/>
            <person name="Miller M.M."/>
            <person name="Sternberg P.W."/>
            <person name="Aroian R.V."/>
        </authorList>
    </citation>
    <scope>NUCLEOTIDE SEQUENCE</scope>
    <source>
        <strain evidence="3">HY135</strain>
    </source>
</reference>
<keyword evidence="3" id="KW-1185">Reference proteome</keyword>
<evidence type="ECO:0000313" key="3">
    <source>
        <dbReference type="Proteomes" id="UP000024635"/>
    </source>
</evidence>
<protein>
    <submittedName>
        <fullName evidence="2">Uncharacterized protein</fullName>
    </submittedName>
</protein>
<evidence type="ECO:0000313" key="2">
    <source>
        <dbReference type="EMBL" id="EYC40689.1"/>
    </source>
</evidence>
<gene>
    <name evidence="2" type="primary">Acey_s0601.g507</name>
    <name evidence="2" type="ORF">Y032_0601g507</name>
</gene>
<feature type="transmembrane region" description="Helical" evidence="1">
    <location>
        <begin position="21"/>
        <end position="40"/>
    </location>
</feature>
<keyword evidence="1" id="KW-0472">Membrane</keyword>